<sequence length="317" mass="35308">MKSSIEIVTPAPLGSLHGNRMTALRWQGFLEKLGYLVEVTESWSGDDTAVLIALHAYRSHQSIVRFKETYPNRPVVLILTGTDLYRDMENHREVIQSMQLADRLIVLQSSALDLIPPSLLDKAQVIYQSVEINAPSPTPKEDFLVSIIGHLRDEKDPFCIVRSLPLLPSDSKIQVRHLGQAMSAPMAEFAKQCNTTLDRYQWIGEVSHLNALQILSQSRLMVISSRMEGGAHVVSEAIALGIPVIASDIPGNRGLLGDDYPGYFPVGDAKALADLLYRAETMPTFYASLQQQIDLRKEWIHPAREKQSIQELVSGLV</sequence>
<dbReference type="InterPro" id="IPR027627">
    <property type="entry name" value="Glycosyltransferase_put"/>
</dbReference>
<dbReference type="PANTHER" id="PTHR46401">
    <property type="entry name" value="GLYCOSYLTRANSFERASE WBBK-RELATED"/>
    <property type="match status" value="1"/>
</dbReference>
<dbReference type="KEGG" id="pard:DN92_03655"/>
<keyword evidence="3" id="KW-1185">Reference proteome</keyword>
<dbReference type="EMBL" id="CP028940">
    <property type="protein sequence ID" value="QKM60211.1"/>
    <property type="molecule type" value="Genomic_DNA"/>
</dbReference>
<dbReference type="CDD" id="cd03801">
    <property type="entry name" value="GT4_PimA-like"/>
    <property type="match status" value="1"/>
</dbReference>
<dbReference type="SUPFAM" id="SSF53756">
    <property type="entry name" value="UDP-Glycosyltransferase/glycogen phosphorylase"/>
    <property type="match status" value="1"/>
</dbReference>
<dbReference type="Gene3D" id="3.40.50.2000">
    <property type="entry name" value="Glycogen Phosphorylase B"/>
    <property type="match status" value="1"/>
</dbReference>
<accession>A0A6M9PIH8</accession>
<dbReference type="Pfam" id="PF00534">
    <property type="entry name" value="Glycos_transf_1"/>
    <property type="match status" value="1"/>
</dbReference>
<gene>
    <name evidence="2" type="ORF">DN92_03655</name>
</gene>
<dbReference type="AlphaFoldDB" id="A0A6M9PIH8"/>
<feature type="domain" description="Glycosyl transferase family 1" evidence="1">
    <location>
        <begin position="133"/>
        <end position="290"/>
    </location>
</feature>
<reference evidence="2 3" key="1">
    <citation type="submission" date="2018-04" db="EMBL/GenBank/DDBJ databases">
        <title>Polynucleobacter sp. UK-Long2-W17 genome.</title>
        <authorList>
            <person name="Hahn M.W."/>
        </authorList>
    </citation>
    <scope>NUCLEOTIDE SEQUENCE [LARGE SCALE GENOMIC DNA]</scope>
    <source>
        <strain evidence="2 3">UK-Long2-W17</strain>
    </source>
</reference>
<protein>
    <submittedName>
        <fullName evidence="2">TIGR04348 family glycosyltransferase</fullName>
    </submittedName>
</protein>
<evidence type="ECO:0000313" key="3">
    <source>
        <dbReference type="Proteomes" id="UP000501090"/>
    </source>
</evidence>
<dbReference type="GO" id="GO:0016757">
    <property type="term" value="F:glycosyltransferase activity"/>
    <property type="evidence" value="ECO:0007669"/>
    <property type="project" value="InterPro"/>
</dbReference>
<dbReference type="Proteomes" id="UP000501090">
    <property type="component" value="Chromosome"/>
</dbReference>
<organism evidence="2 3">
    <name type="scientific">Polynucleobacter arcticus</name>
    <dbReference type="NCBI Taxonomy" id="1743165"/>
    <lineage>
        <taxon>Bacteria</taxon>
        <taxon>Pseudomonadati</taxon>
        <taxon>Pseudomonadota</taxon>
        <taxon>Betaproteobacteria</taxon>
        <taxon>Burkholderiales</taxon>
        <taxon>Burkholderiaceae</taxon>
        <taxon>Polynucleobacter</taxon>
    </lineage>
</organism>
<dbReference type="PANTHER" id="PTHR46401:SF8">
    <property type="entry name" value="BLL6006 PROTEIN"/>
    <property type="match status" value="1"/>
</dbReference>
<dbReference type="NCBIfam" id="TIGR04348">
    <property type="entry name" value="selenoneine biosynthesis selenosugar synthase SenB"/>
    <property type="match status" value="1"/>
</dbReference>
<evidence type="ECO:0000313" key="2">
    <source>
        <dbReference type="EMBL" id="QKM60211.1"/>
    </source>
</evidence>
<name>A0A6M9PIH8_9BURK</name>
<proteinExistence type="predicted"/>
<dbReference type="InterPro" id="IPR001296">
    <property type="entry name" value="Glyco_trans_1"/>
</dbReference>
<evidence type="ECO:0000259" key="1">
    <source>
        <dbReference type="Pfam" id="PF00534"/>
    </source>
</evidence>